<dbReference type="EMBL" id="MU274959">
    <property type="protein sequence ID" value="KAI0083590.1"/>
    <property type="molecule type" value="Genomic_DNA"/>
</dbReference>
<keyword evidence="2" id="KW-1185">Reference proteome</keyword>
<reference evidence="1" key="1">
    <citation type="journal article" date="2021" name="Environ. Microbiol.">
        <title>Gene family expansions and transcriptome signatures uncover fungal adaptations to wood decay.</title>
        <authorList>
            <person name="Hage H."/>
            <person name="Miyauchi S."/>
            <person name="Viragh M."/>
            <person name="Drula E."/>
            <person name="Min B."/>
            <person name="Chaduli D."/>
            <person name="Navarro D."/>
            <person name="Favel A."/>
            <person name="Norest M."/>
            <person name="Lesage-Meessen L."/>
            <person name="Balint B."/>
            <person name="Merenyi Z."/>
            <person name="de Eugenio L."/>
            <person name="Morin E."/>
            <person name="Martinez A.T."/>
            <person name="Baldrian P."/>
            <person name="Stursova M."/>
            <person name="Martinez M.J."/>
            <person name="Novotny C."/>
            <person name="Magnuson J.K."/>
            <person name="Spatafora J.W."/>
            <person name="Maurice S."/>
            <person name="Pangilinan J."/>
            <person name="Andreopoulos W."/>
            <person name="LaButti K."/>
            <person name="Hundley H."/>
            <person name="Na H."/>
            <person name="Kuo A."/>
            <person name="Barry K."/>
            <person name="Lipzen A."/>
            <person name="Henrissat B."/>
            <person name="Riley R."/>
            <person name="Ahrendt S."/>
            <person name="Nagy L.G."/>
            <person name="Grigoriev I.V."/>
            <person name="Martin F."/>
            <person name="Rosso M.N."/>
        </authorList>
    </citation>
    <scope>NUCLEOTIDE SEQUENCE</scope>
    <source>
        <strain evidence="1">CBS 384.51</strain>
    </source>
</reference>
<protein>
    <submittedName>
        <fullName evidence="1">Uncharacterized protein</fullName>
    </submittedName>
</protein>
<feature type="non-terminal residue" evidence="1">
    <location>
        <position position="1"/>
    </location>
</feature>
<evidence type="ECO:0000313" key="1">
    <source>
        <dbReference type="EMBL" id="KAI0083590.1"/>
    </source>
</evidence>
<comment type="caution">
    <text evidence="1">The sequence shown here is derived from an EMBL/GenBank/DDBJ whole genome shotgun (WGS) entry which is preliminary data.</text>
</comment>
<gene>
    <name evidence="1" type="ORF">BDY19DRAFT_977009</name>
</gene>
<proteinExistence type="predicted"/>
<organism evidence="1 2">
    <name type="scientific">Irpex rosettiformis</name>
    <dbReference type="NCBI Taxonomy" id="378272"/>
    <lineage>
        <taxon>Eukaryota</taxon>
        <taxon>Fungi</taxon>
        <taxon>Dikarya</taxon>
        <taxon>Basidiomycota</taxon>
        <taxon>Agaricomycotina</taxon>
        <taxon>Agaricomycetes</taxon>
        <taxon>Polyporales</taxon>
        <taxon>Irpicaceae</taxon>
        <taxon>Irpex</taxon>
    </lineage>
</organism>
<dbReference type="Proteomes" id="UP001055072">
    <property type="component" value="Unassembled WGS sequence"/>
</dbReference>
<evidence type="ECO:0000313" key="2">
    <source>
        <dbReference type="Proteomes" id="UP001055072"/>
    </source>
</evidence>
<accession>A0ACB8TNL1</accession>
<sequence length="92" mass="10447">MYSYFVLGTFVFYATQLHVSDAGYIFYGKYLSAHTVIFVDGDSSLYSLLFSLRSNFFVVNQRGGDSRPTDADIKHVYPGVMSCFTTWLAESR</sequence>
<name>A0ACB8TNL1_9APHY</name>